<evidence type="ECO:0000313" key="4">
    <source>
        <dbReference type="RefSeq" id="XP_033579934.1"/>
    </source>
</evidence>
<protein>
    <recommendedName>
        <fullName evidence="5">RRM domain-containing protein</fullName>
    </recommendedName>
</protein>
<sequence length="307" mass="34850">MAIVRKAGRHLLTTRSVHLDIHPRPANLSESREVFRVLQGFGEVDVYKTLRHERPVGAPNSAFAIYRDPEAAQKALSASPIRFALETVVESEAREDAVWTSSEKVEDEGNMTQNAPVKDGVEEITRPSLLLNQIPEQRQVKFGHIPLEHTSSEAAEEAQEQNQAPEKAALKVVRWFHVNVDRTRAVYQDYVERQPFYSDFSVAKSMMQEDLAKRVPHVGLSDVTIRDGNFHRTPIKILQRRIKEISKIKTLRQLWDEVHEGEETDNVVNTSRERVQEEGTNVHGGRANAWGAQTGHTEQWGIQTSPK</sequence>
<dbReference type="RefSeq" id="XP_033579934.1">
    <property type="nucleotide sequence ID" value="XM_033713641.1"/>
</dbReference>
<evidence type="ECO:0008006" key="5">
    <source>
        <dbReference type="Google" id="ProtNLM"/>
    </source>
</evidence>
<reference evidence="2 4" key="1">
    <citation type="journal article" date="2020" name="Stud. Mycol.">
        <title>101 Dothideomycetes genomes: a test case for predicting lifestyles and emergence of pathogens.</title>
        <authorList>
            <person name="Haridas S."/>
            <person name="Albert R."/>
            <person name="Binder M."/>
            <person name="Bloem J."/>
            <person name="Labutti K."/>
            <person name="Salamov A."/>
            <person name="Andreopoulos B."/>
            <person name="Baker S."/>
            <person name="Barry K."/>
            <person name="Bills G."/>
            <person name="Bluhm B."/>
            <person name="Cannon C."/>
            <person name="Castanera R."/>
            <person name="Culley D."/>
            <person name="Daum C."/>
            <person name="Ezra D."/>
            <person name="Gonzalez J."/>
            <person name="Henrissat B."/>
            <person name="Kuo A."/>
            <person name="Liang C."/>
            <person name="Lipzen A."/>
            <person name="Lutzoni F."/>
            <person name="Magnuson J."/>
            <person name="Mondo S."/>
            <person name="Nolan M."/>
            <person name="Ohm R."/>
            <person name="Pangilinan J."/>
            <person name="Park H.-J."/>
            <person name="Ramirez L."/>
            <person name="Alfaro M."/>
            <person name="Sun H."/>
            <person name="Tritt A."/>
            <person name="Yoshinaga Y."/>
            <person name="Zwiers L.-H."/>
            <person name="Turgeon B."/>
            <person name="Goodwin S."/>
            <person name="Spatafora J."/>
            <person name="Crous P."/>
            <person name="Grigoriev I."/>
        </authorList>
    </citation>
    <scope>NUCLEOTIDE SEQUENCE</scope>
    <source>
        <strain evidence="2 4">CBS 304.34</strain>
    </source>
</reference>
<keyword evidence="3" id="KW-1185">Reference proteome</keyword>
<reference evidence="4" key="3">
    <citation type="submission" date="2025-04" db="UniProtKB">
        <authorList>
            <consortium name="RefSeq"/>
        </authorList>
    </citation>
    <scope>IDENTIFICATION</scope>
    <source>
        <strain evidence="4">CBS 304.34</strain>
    </source>
</reference>
<evidence type="ECO:0000313" key="2">
    <source>
        <dbReference type="EMBL" id="KAF2812970.1"/>
    </source>
</evidence>
<evidence type="ECO:0000256" key="1">
    <source>
        <dbReference type="SAM" id="MobiDB-lite"/>
    </source>
</evidence>
<feature type="region of interest" description="Disordered" evidence="1">
    <location>
        <begin position="276"/>
        <end position="307"/>
    </location>
</feature>
<evidence type="ECO:0000313" key="3">
    <source>
        <dbReference type="Proteomes" id="UP000504636"/>
    </source>
</evidence>
<dbReference type="EMBL" id="MU003696">
    <property type="protein sequence ID" value="KAF2812970.1"/>
    <property type="molecule type" value="Genomic_DNA"/>
</dbReference>
<feature type="compositionally biased region" description="Polar residues" evidence="1">
    <location>
        <begin position="294"/>
        <end position="307"/>
    </location>
</feature>
<proteinExistence type="predicted"/>
<dbReference type="GeneID" id="54454534"/>
<dbReference type="AlphaFoldDB" id="A0A6A6YW21"/>
<accession>A0A6A6YW21</accession>
<dbReference type="Proteomes" id="UP000504636">
    <property type="component" value="Unplaced"/>
</dbReference>
<dbReference type="OrthoDB" id="5367448at2759"/>
<organism evidence="2">
    <name type="scientific">Mytilinidion resinicola</name>
    <dbReference type="NCBI Taxonomy" id="574789"/>
    <lineage>
        <taxon>Eukaryota</taxon>
        <taxon>Fungi</taxon>
        <taxon>Dikarya</taxon>
        <taxon>Ascomycota</taxon>
        <taxon>Pezizomycotina</taxon>
        <taxon>Dothideomycetes</taxon>
        <taxon>Pleosporomycetidae</taxon>
        <taxon>Mytilinidiales</taxon>
        <taxon>Mytilinidiaceae</taxon>
        <taxon>Mytilinidion</taxon>
    </lineage>
</organism>
<reference evidence="4" key="2">
    <citation type="submission" date="2020-04" db="EMBL/GenBank/DDBJ databases">
        <authorList>
            <consortium name="NCBI Genome Project"/>
        </authorList>
    </citation>
    <scope>NUCLEOTIDE SEQUENCE</scope>
    <source>
        <strain evidence="4">CBS 304.34</strain>
    </source>
</reference>
<name>A0A6A6YW21_9PEZI</name>
<gene>
    <name evidence="2 4" type="ORF">BDZ99DRAFT_246898</name>
</gene>